<evidence type="ECO:0000256" key="3">
    <source>
        <dbReference type="ARBA" id="ARBA00022692"/>
    </source>
</evidence>
<dbReference type="Pfam" id="PF02397">
    <property type="entry name" value="Bac_transf"/>
    <property type="match status" value="1"/>
</dbReference>
<evidence type="ECO:0000256" key="2">
    <source>
        <dbReference type="ARBA" id="ARBA00022679"/>
    </source>
</evidence>
<dbReference type="AlphaFoldDB" id="A0A644W5S5"/>
<evidence type="ECO:0000256" key="1">
    <source>
        <dbReference type="ARBA" id="ARBA00004141"/>
    </source>
</evidence>
<dbReference type="NCBIfam" id="TIGR03025">
    <property type="entry name" value="EPS_sugtrans"/>
    <property type="match status" value="1"/>
</dbReference>
<name>A0A644W5S5_9ZZZZ</name>
<feature type="transmembrane region" description="Helical" evidence="6">
    <location>
        <begin position="106"/>
        <end position="126"/>
    </location>
</feature>
<sequence>MKTRENELQFISVVLDLLLLNLSFLFFAFILYRFHFEHSMDIYLCLLLANFSWVMAFIFVRKRMLYVKKGFRTRFFRMTRRAIVFLLLEGLFFLPFISIIEYLWLYILVTSIFFVFGKLLANYLYYRLVKYYHLKSSRVKRVLLVGKNETMHKVKRIIKVNPILKYMFVGYLDDTPGKHVLGTRDELRKIVEEHQIHVVFVAITSQQELIPYCDINKDLLHTCNQLGVRLFFVPVNEKIETKHYDTDQLNGITVINPQKIPMDHIENQIKKRIFDLVFSGMVILFLLSWLYPILAMLIKLSSKGPVLFTQQRTGINKITFNCYKFRSMRMNAEADFKQATEDDPRITKIGKFIRRTNLDELPQFFNVFKGDMSVVGPRPHMLAHTEKYSALVNDYLVRHYVKPGITGWAQINGFRGETDQLWKMEKRVEMDKEYINNWSLDWDIVIVWKTIFDLKAFMNAR</sequence>
<feature type="transmembrane region" description="Helical" evidence="6">
    <location>
        <begin position="40"/>
        <end position="60"/>
    </location>
</feature>
<dbReference type="GO" id="GO:0016020">
    <property type="term" value="C:membrane"/>
    <property type="evidence" value="ECO:0007669"/>
    <property type="project" value="UniProtKB-SubCell"/>
</dbReference>
<dbReference type="GO" id="GO:0016780">
    <property type="term" value="F:phosphotransferase activity, for other substituted phosphate groups"/>
    <property type="evidence" value="ECO:0007669"/>
    <property type="project" value="TreeGrafter"/>
</dbReference>
<dbReference type="Gene3D" id="3.40.50.720">
    <property type="entry name" value="NAD(P)-binding Rossmann-like Domain"/>
    <property type="match status" value="1"/>
</dbReference>
<dbReference type="InterPro" id="IPR003362">
    <property type="entry name" value="Bact_transf"/>
</dbReference>
<gene>
    <name evidence="8" type="ORF">SDC9_45030</name>
</gene>
<dbReference type="EMBL" id="VSSQ01000631">
    <property type="protein sequence ID" value="MPL98820.1"/>
    <property type="molecule type" value="Genomic_DNA"/>
</dbReference>
<feature type="domain" description="Bacterial sugar transferase" evidence="7">
    <location>
        <begin position="271"/>
        <end position="452"/>
    </location>
</feature>
<dbReference type="InterPro" id="IPR017475">
    <property type="entry name" value="EPS_sugar_tfrase"/>
</dbReference>
<evidence type="ECO:0000256" key="4">
    <source>
        <dbReference type="ARBA" id="ARBA00022989"/>
    </source>
</evidence>
<feature type="transmembrane region" description="Helical" evidence="6">
    <location>
        <begin position="276"/>
        <end position="298"/>
    </location>
</feature>
<keyword evidence="3 6" id="KW-0812">Transmembrane</keyword>
<keyword evidence="4 6" id="KW-1133">Transmembrane helix</keyword>
<protein>
    <recommendedName>
        <fullName evidence="7">Bacterial sugar transferase domain-containing protein</fullName>
    </recommendedName>
</protein>
<keyword evidence="2" id="KW-0808">Transferase</keyword>
<organism evidence="8">
    <name type="scientific">bioreactor metagenome</name>
    <dbReference type="NCBI Taxonomy" id="1076179"/>
    <lineage>
        <taxon>unclassified sequences</taxon>
        <taxon>metagenomes</taxon>
        <taxon>ecological metagenomes</taxon>
    </lineage>
</organism>
<dbReference type="PANTHER" id="PTHR30576">
    <property type="entry name" value="COLANIC BIOSYNTHESIS UDP-GLUCOSE LIPID CARRIER TRANSFERASE"/>
    <property type="match status" value="1"/>
</dbReference>
<feature type="transmembrane region" description="Helical" evidence="6">
    <location>
        <begin position="81"/>
        <end position="100"/>
    </location>
</feature>
<accession>A0A644W5S5</accession>
<dbReference type="PANTHER" id="PTHR30576:SF0">
    <property type="entry name" value="UNDECAPRENYL-PHOSPHATE N-ACETYLGALACTOSAMINYL 1-PHOSPHATE TRANSFERASE-RELATED"/>
    <property type="match status" value="1"/>
</dbReference>
<evidence type="ECO:0000256" key="5">
    <source>
        <dbReference type="ARBA" id="ARBA00023136"/>
    </source>
</evidence>
<feature type="transmembrane region" description="Helical" evidence="6">
    <location>
        <begin position="12"/>
        <end position="34"/>
    </location>
</feature>
<keyword evidence="5 6" id="KW-0472">Membrane</keyword>
<proteinExistence type="predicted"/>
<comment type="subcellular location">
    <subcellularLocation>
        <location evidence="1">Membrane</location>
        <topology evidence="1">Multi-pass membrane protein</topology>
    </subcellularLocation>
</comment>
<evidence type="ECO:0000259" key="7">
    <source>
        <dbReference type="Pfam" id="PF02397"/>
    </source>
</evidence>
<comment type="caution">
    <text evidence="8">The sequence shown here is derived from an EMBL/GenBank/DDBJ whole genome shotgun (WGS) entry which is preliminary data.</text>
</comment>
<evidence type="ECO:0000313" key="8">
    <source>
        <dbReference type="EMBL" id="MPL98820.1"/>
    </source>
</evidence>
<evidence type="ECO:0000256" key="6">
    <source>
        <dbReference type="SAM" id="Phobius"/>
    </source>
</evidence>
<reference evidence="8" key="1">
    <citation type="submission" date="2019-08" db="EMBL/GenBank/DDBJ databases">
        <authorList>
            <person name="Kucharzyk K."/>
            <person name="Murdoch R.W."/>
            <person name="Higgins S."/>
            <person name="Loffler F."/>
        </authorList>
    </citation>
    <scope>NUCLEOTIDE SEQUENCE</scope>
</reference>